<reference evidence="1" key="1">
    <citation type="submission" date="2015-06" db="EMBL/GenBank/DDBJ databases">
        <authorList>
            <person name="Liu B."/>
            <person name="Wang J."/>
            <person name="Zhu Y."/>
            <person name="Liu G."/>
            <person name="Chen Q."/>
            <person name="Zheng C."/>
            <person name="Che J."/>
            <person name="Ge C."/>
            <person name="Shi H."/>
            <person name="Pan Z."/>
            <person name="Liu X."/>
        </authorList>
    </citation>
    <scope>NUCLEOTIDE SEQUENCE [LARGE SCALE GENOMIC DNA]</scope>
    <source>
        <strain evidence="1">DSM 16346</strain>
    </source>
</reference>
<dbReference type="OrthoDB" id="9812325at2"/>
<dbReference type="InterPro" id="IPR000595">
    <property type="entry name" value="cNMP-bd_dom"/>
</dbReference>
<dbReference type="GO" id="GO:0005829">
    <property type="term" value="C:cytosol"/>
    <property type="evidence" value="ECO:0007669"/>
    <property type="project" value="TreeGrafter"/>
</dbReference>
<dbReference type="SMART" id="SM00100">
    <property type="entry name" value="cNMP"/>
    <property type="match status" value="1"/>
</dbReference>
<dbReference type="GeneID" id="301326823"/>
<organism evidence="1 2">
    <name type="scientific">Guptibacillus hwajinpoensis</name>
    <dbReference type="NCBI Taxonomy" id="208199"/>
    <lineage>
        <taxon>Bacteria</taxon>
        <taxon>Bacillati</taxon>
        <taxon>Bacillota</taxon>
        <taxon>Bacilli</taxon>
        <taxon>Bacillales</taxon>
        <taxon>Guptibacillaceae</taxon>
        <taxon>Guptibacillus</taxon>
    </lineage>
</organism>
<dbReference type="AlphaFoldDB" id="A0A0J6FVL8"/>
<keyword evidence="2" id="KW-1185">Reference proteome</keyword>
<dbReference type="CDD" id="cd00038">
    <property type="entry name" value="CAP_ED"/>
    <property type="match status" value="1"/>
</dbReference>
<dbReference type="SUPFAM" id="SSF51206">
    <property type="entry name" value="cAMP-binding domain-like"/>
    <property type="match status" value="1"/>
</dbReference>
<comment type="caution">
    <text evidence="1">The sequence shown here is derived from an EMBL/GenBank/DDBJ whole genome shotgun (WGS) entry which is preliminary data.</text>
</comment>
<name>A0A0J6FVL8_9BACL</name>
<sequence length="229" mass="25820">MDKLTMLSQINLFDELEMSDLKQIDNVSDMQPLKKGTLILGPEKPMKALFLLKQGTVRLYRSNAAGKQLTVDLLGDGNIFGETSSFSLTDDLVYAEAMSDVYVCIIGKSQFETLISENPKLAIKFIEILSSRLKEIYEMSENLALHSVKYRILSLLLKLSEKFGKRKNEWQTIDIKLTHYDIATMIGSTRETVSATISDLKKAGYIKKNPLIFAVHASKTNLFLEEKGE</sequence>
<evidence type="ECO:0000313" key="2">
    <source>
        <dbReference type="Proteomes" id="UP000035996"/>
    </source>
</evidence>
<evidence type="ECO:0000313" key="1">
    <source>
        <dbReference type="EMBL" id="KMM38412.1"/>
    </source>
</evidence>
<accession>A0A0J6FVL8</accession>
<dbReference type="PANTHER" id="PTHR24567">
    <property type="entry name" value="CRP FAMILY TRANSCRIPTIONAL REGULATORY PROTEIN"/>
    <property type="match status" value="1"/>
</dbReference>
<dbReference type="GO" id="GO:0003677">
    <property type="term" value="F:DNA binding"/>
    <property type="evidence" value="ECO:0007669"/>
    <property type="project" value="UniProtKB-KW"/>
</dbReference>
<dbReference type="InterPro" id="IPR014710">
    <property type="entry name" value="RmlC-like_jellyroll"/>
</dbReference>
<dbReference type="Pfam" id="PF00027">
    <property type="entry name" value="cNMP_binding"/>
    <property type="match status" value="1"/>
</dbReference>
<protein>
    <submittedName>
        <fullName evidence="1">cAMP-binding protein</fullName>
    </submittedName>
</protein>
<dbReference type="STRING" id="157733.AB986_03675"/>
<dbReference type="PROSITE" id="PS51063">
    <property type="entry name" value="HTH_CRP_2"/>
    <property type="match status" value="1"/>
</dbReference>
<dbReference type="InterPro" id="IPR050397">
    <property type="entry name" value="Env_Response_Regulators"/>
</dbReference>
<dbReference type="Pfam" id="PF13545">
    <property type="entry name" value="HTH_Crp_2"/>
    <property type="match status" value="1"/>
</dbReference>
<dbReference type="EMBL" id="LELK01000001">
    <property type="protein sequence ID" value="KMM38412.1"/>
    <property type="molecule type" value="Genomic_DNA"/>
</dbReference>
<dbReference type="InterPro" id="IPR036388">
    <property type="entry name" value="WH-like_DNA-bd_sf"/>
</dbReference>
<proteinExistence type="predicted"/>
<dbReference type="SUPFAM" id="SSF46785">
    <property type="entry name" value="Winged helix' DNA-binding domain"/>
    <property type="match status" value="1"/>
</dbReference>
<dbReference type="SMART" id="SM00419">
    <property type="entry name" value="HTH_CRP"/>
    <property type="match status" value="1"/>
</dbReference>
<dbReference type="Gene3D" id="1.10.10.10">
    <property type="entry name" value="Winged helix-like DNA-binding domain superfamily/Winged helix DNA-binding domain"/>
    <property type="match status" value="1"/>
</dbReference>
<dbReference type="InterPro" id="IPR012318">
    <property type="entry name" value="HTH_CRP"/>
</dbReference>
<dbReference type="Gene3D" id="2.60.120.10">
    <property type="entry name" value="Jelly Rolls"/>
    <property type="match status" value="1"/>
</dbReference>
<dbReference type="PROSITE" id="PS50042">
    <property type="entry name" value="CNMP_BINDING_3"/>
    <property type="match status" value="1"/>
</dbReference>
<dbReference type="RefSeq" id="WP_048309523.1">
    <property type="nucleotide sequence ID" value="NZ_CP119526.1"/>
</dbReference>
<dbReference type="InterPro" id="IPR018490">
    <property type="entry name" value="cNMP-bd_dom_sf"/>
</dbReference>
<dbReference type="PRINTS" id="PR00034">
    <property type="entry name" value="HTHCRP"/>
</dbReference>
<dbReference type="GO" id="GO:0003700">
    <property type="term" value="F:DNA-binding transcription factor activity"/>
    <property type="evidence" value="ECO:0007669"/>
    <property type="project" value="TreeGrafter"/>
</dbReference>
<dbReference type="InterPro" id="IPR036390">
    <property type="entry name" value="WH_DNA-bd_sf"/>
</dbReference>
<gene>
    <name evidence="1" type="ORF">AB986_03675</name>
</gene>
<dbReference type="PANTHER" id="PTHR24567:SF26">
    <property type="entry name" value="REGULATORY PROTEIN YEIL"/>
    <property type="match status" value="1"/>
</dbReference>
<dbReference type="Proteomes" id="UP000035996">
    <property type="component" value="Unassembled WGS sequence"/>
</dbReference>